<evidence type="ECO:0000256" key="1">
    <source>
        <dbReference type="SAM" id="MobiDB-lite"/>
    </source>
</evidence>
<evidence type="ECO:0008006" key="5">
    <source>
        <dbReference type="Google" id="ProtNLM"/>
    </source>
</evidence>
<dbReference type="Pfam" id="PF11306">
    <property type="entry name" value="DUF3108"/>
    <property type="match status" value="1"/>
</dbReference>
<reference evidence="4" key="1">
    <citation type="submission" date="2017-04" db="EMBL/GenBank/DDBJ databases">
        <authorList>
            <person name="Varghese N."/>
            <person name="Submissions S."/>
        </authorList>
    </citation>
    <scope>NUCLEOTIDE SEQUENCE [LARGE SCALE GENOMIC DNA]</scope>
    <source>
        <strain evidence="4">Ballard 720</strain>
    </source>
</reference>
<dbReference type="AlphaFoldDB" id="A0A1X7EN44"/>
<feature type="compositionally biased region" description="Low complexity" evidence="1">
    <location>
        <begin position="104"/>
        <end position="142"/>
    </location>
</feature>
<keyword evidence="2" id="KW-0472">Membrane</keyword>
<evidence type="ECO:0000256" key="2">
    <source>
        <dbReference type="SAM" id="Phobius"/>
    </source>
</evidence>
<feature type="transmembrane region" description="Helical" evidence="2">
    <location>
        <begin position="20"/>
        <end position="42"/>
    </location>
</feature>
<dbReference type="OrthoDB" id="8526020at2"/>
<feature type="region of interest" description="Disordered" evidence="1">
    <location>
        <begin position="68"/>
        <end position="157"/>
    </location>
</feature>
<dbReference type="EMBL" id="FXAH01000006">
    <property type="protein sequence ID" value="SMF36926.1"/>
    <property type="molecule type" value="Genomic_DNA"/>
</dbReference>
<dbReference type="InterPro" id="IPR021457">
    <property type="entry name" value="DUF3108"/>
</dbReference>
<keyword evidence="4" id="KW-1185">Reference proteome</keyword>
<accession>A0A1X7EN44</accession>
<name>A0A1X7EN44_TRICW</name>
<protein>
    <recommendedName>
        <fullName evidence="5">DUF3108 domain-containing protein</fullName>
    </recommendedName>
</protein>
<dbReference type="RefSeq" id="WP_085227765.1">
    <property type="nucleotide sequence ID" value="NZ_BSQD01000006.1"/>
</dbReference>
<dbReference type="STRING" id="28094.SAMN06295900_10664"/>
<organism evidence="3 4">
    <name type="scientific">Trinickia caryophylli</name>
    <name type="common">Paraburkholderia caryophylli</name>
    <dbReference type="NCBI Taxonomy" id="28094"/>
    <lineage>
        <taxon>Bacteria</taxon>
        <taxon>Pseudomonadati</taxon>
        <taxon>Pseudomonadota</taxon>
        <taxon>Betaproteobacteria</taxon>
        <taxon>Burkholderiales</taxon>
        <taxon>Burkholderiaceae</taxon>
        <taxon>Trinickia</taxon>
    </lineage>
</organism>
<keyword evidence="2" id="KW-0812">Transmembrane</keyword>
<dbReference type="GeneID" id="95550445"/>
<feature type="region of interest" description="Disordered" evidence="1">
    <location>
        <begin position="361"/>
        <end position="395"/>
    </location>
</feature>
<gene>
    <name evidence="3" type="ORF">SAMN06295900_10664</name>
</gene>
<keyword evidence="2" id="KW-1133">Transmembrane helix</keyword>
<evidence type="ECO:0000313" key="3">
    <source>
        <dbReference type="EMBL" id="SMF36926.1"/>
    </source>
</evidence>
<sequence>MTFAYAPDVPLADRRAAPRAWRWSVVLVGVVCLHLALGIWFARQRDAFAPPAATPPVEVALLQPERVAREPSTGHAGSSPAPRPAPARRGAPHRREDSVLQALAPAKQAPAAPATAASAPSAQTQASGASAGSGAAPGGPATDGHGSAGESGAKFSVPPSGDLSYDTFYNGVQNQSGTIHWASDGKSYEMEVSIPLPFVGTFTYASRGRIDAFGLAPERYVEHRGRRGENVTTFERDAKRIAFTRTSATLALPDGAQDRFSMVMQLASLVRGDPEVYRPGVTRNFYVADSDSGEIWPIETIGDETVRTSSGFVNARHFMRLPRRAGDSRRIDVWLAPALGWLPVRIAQTEPNGTVVELVWHGRPGPSGSENADPRVTPPDTSGVAPEQAPVREKP</sequence>
<proteinExistence type="predicted"/>
<dbReference type="Proteomes" id="UP000192911">
    <property type="component" value="Unassembled WGS sequence"/>
</dbReference>
<evidence type="ECO:0000313" key="4">
    <source>
        <dbReference type="Proteomes" id="UP000192911"/>
    </source>
</evidence>